<dbReference type="OrthoDB" id="4240053at2759"/>
<dbReference type="InterPro" id="IPR003305">
    <property type="entry name" value="CenC_carb-bd"/>
</dbReference>
<dbReference type="EMBL" id="BCWF01000029">
    <property type="protein sequence ID" value="GAT29586.1"/>
    <property type="molecule type" value="Genomic_DNA"/>
</dbReference>
<dbReference type="AlphaFoldDB" id="A0A146FVM8"/>
<evidence type="ECO:0000313" key="3">
    <source>
        <dbReference type="EMBL" id="BCS02225.1"/>
    </source>
</evidence>
<protein>
    <submittedName>
        <fullName evidence="4">Pre-rRNA processing protein Esf1</fullName>
    </submittedName>
</protein>
<name>A0A146FVM8_ASPKA</name>
<reference evidence="3" key="4">
    <citation type="submission" date="2021-02" db="EMBL/GenBank/DDBJ databases">
        <title>Aspergillus luchuensis mut. kawachii IFO 4304 genome sequence.</title>
        <authorList>
            <person name="Mori K."/>
            <person name="Kadooka C."/>
            <person name="Goto M."/>
            <person name="Futagami T."/>
        </authorList>
    </citation>
    <scope>NUCLEOTIDE SEQUENCE</scope>
    <source>
        <strain evidence="3">IFO 4308</strain>
    </source>
</reference>
<dbReference type="RefSeq" id="XP_041545987.1">
    <property type="nucleotide sequence ID" value="XM_041692620.1"/>
</dbReference>
<dbReference type="KEGG" id="aluc:AKAW2_60489S"/>
<dbReference type="InterPro" id="IPR008979">
    <property type="entry name" value="Galactose-bd-like_sf"/>
</dbReference>
<reference evidence="4 5" key="1">
    <citation type="journal article" date="2016" name="DNA Res.">
        <title>Genome sequence of Aspergillus luchuensis NBRC 4314.</title>
        <authorList>
            <person name="Yamada O."/>
            <person name="Machida M."/>
            <person name="Hosoyama A."/>
            <person name="Goto M."/>
            <person name="Takahashi T."/>
            <person name="Futagami T."/>
            <person name="Yamagata Y."/>
            <person name="Takeuchi M."/>
            <person name="Kobayashi T."/>
            <person name="Koike H."/>
            <person name="Abe K."/>
            <person name="Asai K."/>
            <person name="Arita M."/>
            <person name="Fujita N."/>
            <person name="Fukuda K."/>
            <person name="Higa K."/>
            <person name="Horikawa H."/>
            <person name="Ishikawa T."/>
            <person name="Jinno K."/>
            <person name="Kato Y."/>
            <person name="Kirimura K."/>
            <person name="Mizutani O."/>
            <person name="Nakasone K."/>
            <person name="Sano M."/>
            <person name="Shiraishi Y."/>
            <person name="Tsukahara M."/>
            <person name="Gomi K."/>
        </authorList>
    </citation>
    <scope>NUCLEOTIDE SEQUENCE [LARGE SCALE GENOMIC DNA]</scope>
    <source>
        <strain evidence="4 5">RIB 2604</strain>
    </source>
</reference>
<evidence type="ECO:0000313" key="6">
    <source>
        <dbReference type="Proteomes" id="UP000661280"/>
    </source>
</evidence>
<dbReference type="SUPFAM" id="SSF49785">
    <property type="entry name" value="Galactose-binding domain-like"/>
    <property type="match status" value="1"/>
</dbReference>
<keyword evidence="6" id="KW-1185">Reference proteome</keyword>
<dbReference type="Gene3D" id="2.60.120.260">
    <property type="entry name" value="Galactose-binding domain-like"/>
    <property type="match status" value="1"/>
</dbReference>
<organism evidence="4 5">
    <name type="scientific">Aspergillus kawachii</name>
    <name type="common">White koji mold</name>
    <name type="synonym">Aspergillus awamori var. kawachi</name>
    <dbReference type="NCBI Taxonomy" id="1069201"/>
    <lineage>
        <taxon>Eukaryota</taxon>
        <taxon>Fungi</taxon>
        <taxon>Dikarya</taxon>
        <taxon>Ascomycota</taxon>
        <taxon>Pezizomycotina</taxon>
        <taxon>Eurotiomycetes</taxon>
        <taxon>Eurotiomycetidae</taxon>
        <taxon>Eurotiales</taxon>
        <taxon>Aspergillaceae</taxon>
        <taxon>Aspergillus</taxon>
        <taxon>Aspergillus subgen. Circumdati</taxon>
    </lineage>
</organism>
<accession>A0A146FVM8</accession>
<evidence type="ECO:0000259" key="2">
    <source>
        <dbReference type="Pfam" id="PF02018"/>
    </source>
</evidence>
<dbReference type="Proteomes" id="UP000075230">
    <property type="component" value="Unassembled WGS sequence"/>
</dbReference>
<dbReference type="Proteomes" id="UP000661280">
    <property type="component" value="Chromosome 6"/>
</dbReference>
<sequence length="160" mass="16937">MSTSGCNILSNPSFETGSLSPWFTTASDVARVTTATPAYTGNHSLDLTTAIDNSPNSFSQTLSSLNRSTTYDFSVQVKPSVSGAEFCHIAAYLGLNTTSDTIGTADLEPSDQWTALTGGFTANRSADVLTISAACTSPDNSYTWQVYFDEVVVERSGCSD</sequence>
<dbReference type="EMBL" id="AP024430">
    <property type="protein sequence ID" value="BCS02225.1"/>
    <property type="molecule type" value="Genomic_DNA"/>
</dbReference>
<dbReference type="VEuPathDB" id="FungiDB:ASPFODRAFT_81849"/>
<evidence type="ECO:0000256" key="1">
    <source>
        <dbReference type="ARBA" id="ARBA00022801"/>
    </source>
</evidence>
<keyword evidence="1" id="KW-0378">Hydrolase</keyword>
<reference evidence="3" key="3">
    <citation type="submission" date="2021-01" db="EMBL/GenBank/DDBJ databases">
        <authorList>
            <consortium name="Aspergillus luchuensis mut. kawachii IFO 4304 genome sequencing consortium"/>
            <person name="Kazuki M."/>
            <person name="Futagami T."/>
        </authorList>
    </citation>
    <scope>NUCLEOTIDE SEQUENCE</scope>
    <source>
        <strain evidence="3">IFO 4308</strain>
    </source>
</reference>
<evidence type="ECO:0000313" key="4">
    <source>
        <dbReference type="EMBL" id="GAT29586.1"/>
    </source>
</evidence>
<proteinExistence type="predicted"/>
<dbReference type="Pfam" id="PF02018">
    <property type="entry name" value="CBM_4_9"/>
    <property type="match status" value="1"/>
</dbReference>
<dbReference type="GO" id="GO:0016798">
    <property type="term" value="F:hydrolase activity, acting on glycosyl bonds"/>
    <property type="evidence" value="ECO:0007669"/>
    <property type="project" value="InterPro"/>
</dbReference>
<evidence type="ECO:0000313" key="5">
    <source>
        <dbReference type="Proteomes" id="UP000075230"/>
    </source>
</evidence>
<feature type="domain" description="CBM-cenC" evidence="2">
    <location>
        <begin position="7"/>
        <end position="131"/>
    </location>
</feature>
<gene>
    <name evidence="3" type="ORF">AKAW2_60489S</name>
    <name evidence="4" type="ORF">RIB2604_03001180</name>
</gene>
<dbReference type="GeneID" id="64963546"/>
<reference evidence="5" key="2">
    <citation type="submission" date="2016-02" db="EMBL/GenBank/DDBJ databases">
        <title>Genome sequencing of Aspergillus luchuensis NBRC 4314.</title>
        <authorList>
            <person name="Yamada O."/>
        </authorList>
    </citation>
    <scope>NUCLEOTIDE SEQUENCE [LARGE SCALE GENOMIC DNA]</scope>
    <source>
        <strain evidence="5">RIB 2604</strain>
    </source>
</reference>